<dbReference type="InterPro" id="IPR009045">
    <property type="entry name" value="Zn_M74/Hedgehog-like"/>
</dbReference>
<reference evidence="2 3" key="1">
    <citation type="submission" date="2012-01" db="EMBL/GenBank/DDBJ databases">
        <title>Complete sequence of chromosome of Clostridium pasteurianum BC1.</title>
        <authorList>
            <consortium name="US DOE Joint Genome Institute"/>
            <person name="Lucas S."/>
            <person name="Han J."/>
            <person name="Lapidus A."/>
            <person name="Cheng J.-F."/>
            <person name="Goodwin L."/>
            <person name="Pitluck S."/>
            <person name="Peters L."/>
            <person name="Mikhailova N."/>
            <person name="Teshima H."/>
            <person name="Detter J.C."/>
            <person name="Han C."/>
            <person name="Tapia R."/>
            <person name="Land M."/>
            <person name="Hauser L."/>
            <person name="Kyrpides N."/>
            <person name="Ivanova N."/>
            <person name="Pagani I."/>
            <person name="Dunn J."/>
            <person name="Taghavi S."/>
            <person name="Francis A."/>
            <person name="van der Lelie D."/>
            <person name="Woyke T."/>
        </authorList>
    </citation>
    <scope>NUCLEOTIDE SEQUENCE [LARGE SCALE GENOMIC DNA]</scope>
    <source>
        <strain evidence="2 3">BC1</strain>
    </source>
</reference>
<gene>
    <name evidence="2" type="ORF">Clopa_1140</name>
</gene>
<dbReference type="Pfam" id="PF13539">
    <property type="entry name" value="Peptidase_M15_4"/>
    <property type="match status" value="1"/>
</dbReference>
<dbReference type="InterPro" id="IPR039561">
    <property type="entry name" value="Peptidase_M15C"/>
</dbReference>
<evidence type="ECO:0000313" key="3">
    <source>
        <dbReference type="Proteomes" id="UP000013523"/>
    </source>
</evidence>
<protein>
    <recommendedName>
        <fullName evidence="1">Peptidase M15C domain-containing protein</fullName>
    </recommendedName>
</protein>
<dbReference type="STRING" id="86416.Clopa_1140"/>
<feature type="domain" description="Peptidase M15C" evidence="1">
    <location>
        <begin position="196"/>
        <end position="263"/>
    </location>
</feature>
<dbReference type="Gene3D" id="3.30.1380.10">
    <property type="match status" value="1"/>
</dbReference>
<dbReference type="EMBL" id="CP003261">
    <property type="protein sequence ID" value="AGK96135.1"/>
    <property type="molecule type" value="Genomic_DNA"/>
</dbReference>
<dbReference type="Proteomes" id="UP000013523">
    <property type="component" value="Chromosome"/>
</dbReference>
<dbReference type="AlphaFoldDB" id="R4K915"/>
<evidence type="ECO:0000259" key="1">
    <source>
        <dbReference type="Pfam" id="PF13539"/>
    </source>
</evidence>
<dbReference type="HOGENOM" id="CLU_076855_0_0_9"/>
<dbReference type="OrthoDB" id="9799970at2"/>
<organism evidence="2 3">
    <name type="scientific">Clostridium pasteurianum BC1</name>
    <dbReference type="NCBI Taxonomy" id="86416"/>
    <lineage>
        <taxon>Bacteria</taxon>
        <taxon>Bacillati</taxon>
        <taxon>Bacillota</taxon>
        <taxon>Clostridia</taxon>
        <taxon>Eubacteriales</taxon>
        <taxon>Clostridiaceae</taxon>
        <taxon>Clostridium</taxon>
    </lineage>
</organism>
<sequence>MRKIITFLMTALIIFSINCNTKALSKNSEEPNYDLTMKQDLLILMMAYPEYVDNITRDSNNNVYLVVKSAKKILYDDKKTKSFEEKLNNPDLQDMLEQIYPLEPVTKLMDKNFDPGRSRVYGLTETVYGASRQQIEKNLTMVHTGYGSFQFNKNNKASEALNNSFKELRGMTNENKKIAAFLAHCSGTYNYRIIAGTGRLSPHAFGTAIDLASDRRDYWKWASREQGEKRLLSYSKEVVEVFEKNNFVWGGKWGHFDILHFEYRPEIILKARYFGKNQESDKLWYNGVPVEQENVKNFIEKIENALK</sequence>
<keyword evidence="3" id="KW-1185">Reference proteome</keyword>
<evidence type="ECO:0000313" key="2">
    <source>
        <dbReference type="EMBL" id="AGK96135.1"/>
    </source>
</evidence>
<accession>R4K915</accession>
<dbReference type="PATRIC" id="fig|86416.3.peg.1141"/>
<dbReference type="KEGG" id="cpas:Clopa_1140"/>
<proteinExistence type="predicted"/>
<dbReference type="eggNOG" id="COG0791">
    <property type="taxonomic scope" value="Bacteria"/>
</dbReference>
<dbReference type="GO" id="GO:0008233">
    <property type="term" value="F:peptidase activity"/>
    <property type="evidence" value="ECO:0007669"/>
    <property type="project" value="InterPro"/>
</dbReference>
<dbReference type="RefSeq" id="WP_015614458.1">
    <property type="nucleotide sequence ID" value="NC_021182.1"/>
</dbReference>
<name>R4K915_CLOPA</name>
<dbReference type="SUPFAM" id="SSF55166">
    <property type="entry name" value="Hedgehog/DD-peptidase"/>
    <property type="match status" value="1"/>
</dbReference>